<feature type="compositionally biased region" description="Acidic residues" evidence="12">
    <location>
        <begin position="1572"/>
        <end position="1584"/>
    </location>
</feature>
<dbReference type="Pfam" id="PF00270">
    <property type="entry name" value="DEAD"/>
    <property type="match status" value="1"/>
</dbReference>
<dbReference type="PROSITE" id="PS50014">
    <property type="entry name" value="BROMODOMAIN_2"/>
    <property type="match status" value="1"/>
</dbReference>
<keyword evidence="17" id="KW-1185">Reference proteome</keyword>
<feature type="compositionally biased region" description="Basic residues" evidence="12">
    <location>
        <begin position="702"/>
        <end position="714"/>
    </location>
</feature>
<comment type="catalytic activity">
    <reaction evidence="9">
        <text>Couples ATP hydrolysis with the unwinding of duplex DNA by translocating in the 3'-5' direction.</text>
        <dbReference type="EC" id="5.6.2.4"/>
    </reaction>
</comment>
<feature type="region of interest" description="Disordered" evidence="12">
    <location>
        <begin position="1567"/>
        <end position="1586"/>
    </location>
</feature>
<dbReference type="PROSITE" id="PS51194">
    <property type="entry name" value="HELICASE_CTER"/>
    <property type="match status" value="1"/>
</dbReference>
<evidence type="ECO:0000256" key="6">
    <source>
        <dbReference type="ARBA" id="ARBA00023117"/>
    </source>
</evidence>
<feature type="region of interest" description="Disordered" evidence="12">
    <location>
        <begin position="1"/>
        <end position="34"/>
    </location>
</feature>
<feature type="region of interest" description="Disordered" evidence="12">
    <location>
        <begin position="1246"/>
        <end position="1305"/>
    </location>
</feature>
<dbReference type="InterPro" id="IPR004589">
    <property type="entry name" value="DNA_helicase_ATP-dep_RecQ"/>
</dbReference>
<evidence type="ECO:0000256" key="10">
    <source>
        <dbReference type="ARBA" id="ARBA00034808"/>
    </source>
</evidence>
<feature type="compositionally biased region" description="Pro residues" evidence="12">
    <location>
        <begin position="1375"/>
        <end position="1384"/>
    </location>
</feature>
<evidence type="ECO:0000259" key="15">
    <source>
        <dbReference type="PROSITE" id="PS51194"/>
    </source>
</evidence>
<evidence type="ECO:0000313" key="16">
    <source>
        <dbReference type="EMBL" id="GAT52996.1"/>
    </source>
</evidence>
<dbReference type="EMBL" id="DF848044">
    <property type="protein sequence ID" value="GAT52996.1"/>
    <property type="molecule type" value="Genomic_DNA"/>
</dbReference>
<dbReference type="Pfam" id="PF00271">
    <property type="entry name" value="Helicase_C"/>
    <property type="match status" value="1"/>
</dbReference>
<sequence>MPERRAREDSDSPSAGSDYARSKRRRLNPPDAHEDLIEKSREELVKLLQVDIDDRNAVAARITPLEDVNSNHDVGGDVRVLRGFKAKLVQRIRAIRLELGLECTVPQEEWAEFDDFVDPNSVETLWLPPSCPDPDSLALRDDMQDEYGEILQEIFGVQALHVDQAVAIDAALSGRDVFVLQPTGSGKSLIFQLPAVLESMATTRPPKITIVISPLTALIRDQVAACRAQGITAVSLTHEDDISVSDLREQLMLDGRNADRGVDCPVLLYATPERVLRGGWFHSMLRGLYRHTRLARFVVDEAHCVLEWGIEFRPAYLELGLLRQDFPDVPMMMLTATATPQTIDQICLQLHIENHKLVRSSLLRANLHIKIEHKPRNIMRALEEFLEEHRNESGIVYRRTRKGCEAVARKLREKGLDAEAFHAGLSSEEKRAVQLRWMNGRIIVVATIAFGLGINKPDVRFVVHWDCPASPEGFAQEIGRAGRDGKPAECLAFYRYSDLFQTLYDDSTHKRSTATAKKQARAIVKLMEQPDCIWQALLSVSGEHLPTPCGRCSNCIRRDRLTATDLADLARDALALLRAIFTHRPGDMITLPLLADLLMRYNNERTRQHARDQHLAYGAAKLAGVTPALVEVLLSRLVASGALAVVRSSVRYAEDKNADHWYLKLGPRAPQHGYLAPDGTFTFPYFESTQMRVKLPTVSRPRAPRTRNRPRTGTRRVPAATVIRQTRVPNRSDSDVPFVTTSDDPMSSQSPDVAPAPPRNRTRRGKNQANGTTPDMAPDFNLEQSVEHSQSLSSSRSSTISDSDDEPIIVMSDDSDEEDSVTSSESDLSEEDALHGFSGRQLTSSFDPDRPVPIEVDANDRESDEDYVDRGQKLSQSLLAFTPVESRGSSPASNQNHWQPEWTRSRNPSPSLVGSRSPSVGYDSQRPRGVSIDSSQPTQSHASSQRRPKSHGGRVLEEIRPKIGGPRDTRSLISSNTQRDASLLASMDIHDWYSDSSTDSQSDSDGPSSPPPAPSQPLPRIKLILPPLHQVQQRQAAPEPPPPPPPVSRPVVSYYEAPVAGPSKKSKSSKSAKSKGSSKSKKRKWAYSEYADERAPPKAVKLKPLKEVLTRLLSSFKKKDAYMFFSRPVNAASVPGYADIIKKPMDFATMSVKVQRGRYRSLEEFTEDFRLVTGNAKIFNPPDNMYHTEAERIEVWGLDQISKAAATVIQYETDWNIEIENDDVPDDPADDYAAVLEEVEMLPVERSRSPSLAIAGPGPTDRRNLLRPRAAKDNPSESTSSAPTKETVDTEGRLPGSKDGVGAFPPGSAWAKTMLSLKLKPKQYKTKKERLRVESHGPPVLSDGSLDYREVENPFSYLSALVPEPPTRPQLTPIFAPPPPPPRPTDTGTPSRDTPDVKETTPPPTIGSIYPLPTLLPGDLQHCPTTPSKMRHWTVHRNFGNRRPEPLPTFERAWEEPRDAHMFDLGSFAELAGLLNGALRSAGLQPDTSESREDLDSLVKETVRATVDPIPPPPPVTAGMFTTEPEQPYWGKERTGEAESYLVDVVYGGVDGLAYVRSLAEFVGTPALDRDEPSDEDVNMEDAEDTKPSVYPLGSSLAVWVEQNVVGPLTGRRHELLNRVAAETKGKKRAMDVDDKIGAQVAVATNVRPAAFAGLKLLQQLFAHKVDMTALLYAPAEVAQSEVEWAGKTIGVAADAATTPAQTKAVLEHTAKLIAELERNPSTGAESAAMRNLRLNLLALLRRAPVDTIAMLPAELVREDLRDFIPTLPAAGTLLTSTYVR</sequence>
<dbReference type="InterPro" id="IPR036427">
    <property type="entry name" value="Bromodomain-like_sf"/>
</dbReference>
<evidence type="ECO:0000259" key="13">
    <source>
        <dbReference type="PROSITE" id="PS50014"/>
    </source>
</evidence>
<dbReference type="InterPro" id="IPR027417">
    <property type="entry name" value="P-loop_NTPase"/>
</dbReference>
<feature type="region of interest" description="Disordered" evidence="12">
    <location>
        <begin position="694"/>
        <end position="979"/>
    </location>
</feature>
<dbReference type="InterPro" id="IPR014001">
    <property type="entry name" value="Helicase_ATP-bd"/>
</dbReference>
<dbReference type="SMART" id="SM00487">
    <property type="entry name" value="DEXDc"/>
    <property type="match status" value="1"/>
</dbReference>
<dbReference type="SUPFAM" id="SSF47370">
    <property type="entry name" value="Bromodomain"/>
    <property type="match status" value="1"/>
</dbReference>
<feature type="region of interest" description="Disordered" evidence="12">
    <location>
        <begin position="1360"/>
        <end position="1423"/>
    </location>
</feature>
<evidence type="ECO:0000256" key="8">
    <source>
        <dbReference type="ARBA" id="ARBA00023235"/>
    </source>
</evidence>
<dbReference type="Gene3D" id="1.10.10.10">
    <property type="entry name" value="Winged helix-like DNA-binding domain superfamily/Winged helix DNA-binding domain"/>
    <property type="match status" value="1"/>
</dbReference>
<keyword evidence="3" id="KW-0378">Hydrolase</keyword>
<feature type="compositionally biased region" description="Basic and acidic residues" evidence="12">
    <location>
        <begin position="1"/>
        <end position="10"/>
    </location>
</feature>
<dbReference type="SUPFAM" id="SSF52540">
    <property type="entry name" value="P-loop containing nucleoside triphosphate hydrolases"/>
    <property type="match status" value="1"/>
</dbReference>
<evidence type="ECO:0000256" key="9">
    <source>
        <dbReference type="ARBA" id="ARBA00034617"/>
    </source>
</evidence>
<feature type="compositionally biased region" description="Low complexity" evidence="12">
    <location>
        <begin position="994"/>
        <end position="1007"/>
    </location>
</feature>
<keyword evidence="4" id="KW-0347">Helicase</keyword>
<comment type="similarity">
    <text evidence="1">Belongs to the helicase family. RecQ subfamily.</text>
</comment>
<evidence type="ECO:0000256" key="3">
    <source>
        <dbReference type="ARBA" id="ARBA00022801"/>
    </source>
</evidence>
<dbReference type="InterPro" id="IPR036388">
    <property type="entry name" value="WH-like_DNA-bd_sf"/>
</dbReference>
<evidence type="ECO:0000256" key="7">
    <source>
        <dbReference type="ARBA" id="ARBA00023125"/>
    </source>
</evidence>
<feature type="compositionally biased region" description="Low complexity" evidence="12">
    <location>
        <begin position="787"/>
        <end position="801"/>
    </location>
</feature>
<dbReference type="Pfam" id="PF00439">
    <property type="entry name" value="Bromodomain"/>
    <property type="match status" value="1"/>
</dbReference>
<proteinExistence type="inferred from homology"/>
<evidence type="ECO:0000256" key="2">
    <source>
        <dbReference type="ARBA" id="ARBA00022741"/>
    </source>
</evidence>
<evidence type="ECO:0000256" key="11">
    <source>
        <dbReference type="PROSITE-ProRule" id="PRU00035"/>
    </source>
</evidence>
<feature type="compositionally biased region" description="Polar residues" evidence="12">
    <location>
        <begin position="739"/>
        <end position="751"/>
    </location>
</feature>
<evidence type="ECO:0000256" key="12">
    <source>
        <dbReference type="SAM" id="MobiDB-lite"/>
    </source>
</evidence>
<evidence type="ECO:0000259" key="14">
    <source>
        <dbReference type="PROSITE" id="PS51192"/>
    </source>
</evidence>
<dbReference type="PANTHER" id="PTHR13710">
    <property type="entry name" value="DNA HELICASE RECQ FAMILY MEMBER"/>
    <property type="match status" value="1"/>
</dbReference>
<keyword evidence="5" id="KW-0067">ATP-binding</keyword>
<evidence type="ECO:0000256" key="4">
    <source>
        <dbReference type="ARBA" id="ARBA00022806"/>
    </source>
</evidence>
<feature type="compositionally biased region" description="Pro residues" evidence="12">
    <location>
        <begin position="1008"/>
        <end position="1017"/>
    </location>
</feature>
<organism evidence="16 17">
    <name type="scientific">Mycena chlorophos</name>
    <name type="common">Agaric fungus</name>
    <name type="synonym">Agaricus chlorophos</name>
    <dbReference type="NCBI Taxonomy" id="658473"/>
    <lineage>
        <taxon>Eukaryota</taxon>
        <taxon>Fungi</taxon>
        <taxon>Dikarya</taxon>
        <taxon>Basidiomycota</taxon>
        <taxon>Agaricomycotina</taxon>
        <taxon>Agaricomycetes</taxon>
        <taxon>Agaricomycetidae</taxon>
        <taxon>Agaricales</taxon>
        <taxon>Marasmiineae</taxon>
        <taxon>Mycenaceae</taxon>
        <taxon>Mycena</taxon>
    </lineage>
</organism>
<dbReference type="InterPro" id="IPR002464">
    <property type="entry name" value="DNA/RNA_helicase_DEAH_CS"/>
</dbReference>
<evidence type="ECO:0000313" key="17">
    <source>
        <dbReference type="Proteomes" id="UP000815677"/>
    </source>
</evidence>
<keyword evidence="7" id="KW-0238">DNA-binding</keyword>
<name>A0ABQ0LPP2_MYCCL</name>
<dbReference type="PRINTS" id="PR00503">
    <property type="entry name" value="BROMODOMAIN"/>
</dbReference>
<dbReference type="InterPro" id="IPR011545">
    <property type="entry name" value="DEAD/DEAH_box_helicase_dom"/>
</dbReference>
<feature type="region of interest" description="Disordered" evidence="12">
    <location>
        <begin position="1321"/>
        <end position="1346"/>
    </location>
</feature>
<dbReference type="Gene3D" id="1.20.920.10">
    <property type="entry name" value="Bromodomain-like"/>
    <property type="match status" value="1"/>
</dbReference>
<feature type="compositionally biased region" description="Basic residues" evidence="12">
    <location>
        <begin position="1321"/>
        <end position="1330"/>
    </location>
</feature>
<feature type="compositionally biased region" description="Basic and acidic residues" evidence="12">
    <location>
        <begin position="1260"/>
        <end position="1275"/>
    </location>
</feature>
<gene>
    <name evidence="16" type="ORF">MCHLO_10002</name>
</gene>
<feature type="compositionally biased region" description="Low complexity" evidence="12">
    <location>
        <begin position="1018"/>
        <end position="1037"/>
    </location>
</feature>
<feature type="compositionally biased region" description="Polar residues" evidence="12">
    <location>
        <begin position="905"/>
        <end position="918"/>
    </location>
</feature>
<dbReference type="InterPro" id="IPR001650">
    <property type="entry name" value="Helicase_C-like"/>
</dbReference>
<keyword evidence="8" id="KW-0413">Isomerase</keyword>
<feature type="region of interest" description="Disordered" evidence="12">
    <location>
        <begin position="992"/>
        <end position="1090"/>
    </location>
</feature>
<dbReference type="Gene3D" id="3.40.50.300">
    <property type="entry name" value="P-loop containing nucleotide triphosphate hydrolases"/>
    <property type="match status" value="2"/>
</dbReference>
<keyword evidence="2" id="KW-0547">Nucleotide-binding</keyword>
<dbReference type="EC" id="5.6.2.4" evidence="10"/>
<dbReference type="Proteomes" id="UP000815677">
    <property type="component" value="Unassembled WGS sequence"/>
</dbReference>
<feature type="domain" description="Helicase C-terminal" evidence="15">
    <location>
        <begin position="377"/>
        <end position="524"/>
    </location>
</feature>
<dbReference type="SMART" id="SM00297">
    <property type="entry name" value="BROMO"/>
    <property type="match status" value="1"/>
</dbReference>
<dbReference type="InterPro" id="IPR001487">
    <property type="entry name" value="Bromodomain"/>
</dbReference>
<protein>
    <recommendedName>
        <fullName evidence="10">DNA 3'-5' helicase</fullName>
        <ecNumber evidence="10">5.6.2.4</ecNumber>
    </recommendedName>
</protein>
<dbReference type="SMART" id="SM00490">
    <property type="entry name" value="HELICc"/>
    <property type="match status" value="1"/>
</dbReference>
<dbReference type="NCBIfam" id="TIGR00614">
    <property type="entry name" value="recQ_fam"/>
    <property type="match status" value="1"/>
</dbReference>
<feature type="compositionally biased region" description="Basic and acidic residues" evidence="12">
    <location>
        <begin position="954"/>
        <end position="970"/>
    </location>
</feature>
<reference evidence="16" key="1">
    <citation type="submission" date="2014-09" db="EMBL/GenBank/DDBJ databases">
        <title>Genome sequence of the luminous mushroom Mycena chlorophos for searching fungal bioluminescence genes.</title>
        <authorList>
            <person name="Tanaka Y."/>
            <person name="Kasuga D."/>
            <person name="Oba Y."/>
            <person name="Hase S."/>
            <person name="Sato K."/>
            <person name="Oba Y."/>
            <person name="Sakakibara Y."/>
        </authorList>
    </citation>
    <scope>NUCLEOTIDE SEQUENCE</scope>
</reference>
<feature type="domain" description="Bromo" evidence="13">
    <location>
        <begin position="1117"/>
        <end position="1187"/>
    </location>
</feature>
<dbReference type="CDD" id="cd18794">
    <property type="entry name" value="SF2_C_RecQ"/>
    <property type="match status" value="1"/>
</dbReference>
<dbReference type="PROSITE" id="PS00690">
    <property type="entry name" value="DEAH_ATP_HELICASE"/>
    <property type="match status" value="1"/>
</dbReference>
<keyword evidence="6 11" id="KW-0103">Bromodomain</keyword>
<feature type="compositionally biased region" description="Basic residues" evidence="12">
    <location>
        <begin position="1064"/>
        <end position="1085"/>
    </location>
</feature>
<feature type="compositionally biased region" description="Polar residues" evidence="12">
    <location>
        <begin position="932"/>
        <end position="943"/>
    </location>
</feature>
<feature type="compositionally biased region" description="Acidic residues" evidence="12">
    <location>
        <begin position="802"/>
        <end position="820"/>
    </location>
</feature>
<feature type="compositionally biased region" description="Pro residues" evidence="12">
    <location>
        <begin position="1038"/>
        <end position="1048"/>
    </location>
</feature>
<dbReference type="CDD" id="cd17920">
    <property type="entry name" value="DEXHc_RecQ"/>
    <property type="match status" value="1"/>
</dbReference>
<accession>A0ABQ0LPP2</accession>
<evidence type="ECO:0000256" key="5">
    <source>
        <dbReference type="ARBA" id="ARBA00022840"/>
    </source>
</evidence>
<feature type="domain" description="Helicase ATP-binding" evidence="14">
    <location>
        <begin position="168"/>
        <end position="356"/>
    </location>
</feature>
<dbReference type="PANTHER" id="PTHR13710:SF105">
    <property type="entry name" value="ATP-DEPENDENT DNA HELICASE Q1"/>
    <property type="match status" value="1"/>
</dbReference>
<feature type="compositionally biased region" description="Polar residues" evidence="12">
    <location>
        <begin position="887"/>
        <end position="898"/>
    </location>
</feature>
<evidence type="ECO:0000256" key="1">
    <source>
        <dbReference type="ARBA" id="ARBA00005446"/>
    </source>
</evidence>
<dbReference type="PROSITE" id="PS51192">
    <property type="entry name" value="HELICASE_ATP_BIND_1"/>
    <property type="match status" value="1"/>
</dbReference>